<feature type="compositionally biased region" description="Polar residues" evidence="1">
    <location>
        <begin position="222"/>
        <end position="231"/>
    </location>
</feature>
<organism evidence="2 3">
    <name type="scientific">Trypanosoma conorhini</name>
    <dbReference type="NCBI Taxonomy" id="83891"/>
    <lineage>
        <taxon>Eukaryota</taxon>
        <taxon>Discoba</taxon>
        <taxon>Euglenozoa</taxon>
        <taxon>Kinetoplastea</taxon>
        <taxon>Metakinetoplastina</taxon>
        <taxon>Trypanosomatida</taxon>
        <taxon>Trypanosomatidae</taxon>
        <taxon>Trypanosoma</taxon>
    </lineage>
</organism>
<evidence type="ECO:0000313" key="3">
    <source>
        <dbReference type="Proteomes" id="UP000284403"/>
    </source>
</evidence>
<dbReference type="Proteomes" id="UP000284403">
    <property type="component" value="Unassembled WGS sequence"/>
</dbReference>
<gene>
    <name evidence="2" type="ORF">Tco025E_00121</name>
</gene>
<dbReference type="EMBL" id="MKKU01000001">
    <property type="protein sequence ID" value="RNF27737.1"/>
    <property type="molecule type" value="Genomic_DNA"/>
</dbReference>
<comment type="caution">
    <text evidence="2">The sequence shown here is derived from an EMBL/GenBank/DDBJ whole genome shotgun (WGS) entry which is preliminary data.</text>
</comment>
<dbReference type="GeneID" id="40313732"/>
<feature type="region of interest" description="Disordered" evidence="1">
    <location>
        <begin position="1"/>
        <end position="22"/>
    </location>
</feature>
<keyword evidence="3" id="KW-1185">Reference proteome</keyword>
<feature type="compositionally biased region" description="Basic and acidic residues" evidence="1">
    <location>
        <begin position="252"/>
        <end position="261"/>
    </location>
</feature>
<name>A0A422QCP2_9TRYP</name>
<sequence>MGLAEARQRQLHHRPRKTANEGDLRIPVVAQHVREFLVVDLNHGERQRTLCVLQRLLLHVLQHGGNHAVGHAACLALRAQHCVRLAGARLPVDHHRPVQAILDALQDGPAHREDLLLRGGGGKDEVGVVGLVVKEDAAPLVEVQPNRRALILKERTTSHRHFDVTHFCLHQSRPLPLLLLTAPPRPRPRSHTHTPAGTERQPVRRCVRNVCMPLRVCRSSPFQGGAAQQISPARATNGKNQKKKKRNNQTRSKKEQIKTSR</sequence>
<evidence type="ECO:0000313" key="2">
    <source>
        <dbReference type="EMBL" id="RNF27737.1"/>
    </source>
</evidence>
<proteinExistence type="predicted"/>
<dbReference type="RefSeq" id="XP_029232943.1">
    <property type="nucleotide sequence ID" value="XM_029367070.1"/>
</dbReference>
<accession>A0A422QCP2</accession>
<evidence type="ECO:0000256" key="1">
    <source>
        <dbReference type="SAM" id="MobiDB-lite"/>
    </source>
</evidence>
<reference evidence="2 3" key="1">
    <citation type="journal article" date="2018" name="BMC Genomics">
        <title>Genomic comparison of Trypanosoma conorhini and Trypanosoma rangeli to Trypanosoma cruzi strains of high and low virulence.</title>
        <authorList>
            <person name="Bradwell K.R."/>
            <person name="Koparde V.N."/>
            <person name="Matveyev A.V."/>
            <person name="Serrano M.G."/>
            <person name="Alves J.M."/>
            <person name="Parikh H."/>
            <person name="Huang B."/>
            <person name="Lee V."/>
            <person name="Espinosa-Alvarez O."/>
            <person name="Ortiz P.A."/>
            <person name="Costa-Martins A.G."/>
            <person name="Teixeira M.M."/>
            <person name="Buck G.A."/>
        </authorList>
    </citation>
    <scope>NUCLEOTIDE SEQUENCE [LARGE SCALE GENOMIC DNA]</scope>
    <source>
        <strain evidence="2 3">025E</strain>
    </source>
</reference>
<feature type="region of interest" description="Disordered" evidence="1">
    <location>
        <begin position="222"/>
        <end position="261"/>
    </location>
</feature>
<dbReference type="AlphaFoldDB" id="A0A422QCP2"/>
<protein>
    <submittedName>
        <fullName evidence="2">Uncharacterized protein</fullName>
    </submittedName>
</protein>
<feature type="region of interest" description="Disordered" evidence="1">
    <location>
        <begin position="181"/>
        <end position="201"/>
    </location>
</feature>